<dbReference type="Pfam" id="PF09955">
    <property type="entry name" value="DUF2189"/>
    <property type="match status" value="1"/>
</dbReference>
<keyword evidence="1" id="KW-1133">Transmembrane helix</keyword>
<feature type="transmembrane region" description="Helical" evidence="1">
    <location>
        <begin position="31"/>
        <end position="50"/>
    </location>
</feature>
<dbReference type="AlphaFoldDB" id="A0A154VXB3"/>
<keyword evidence="1" id="KW-0472">Membrane</keyword>
<protein>
    <recommendedName>
        <fullName evidence="4">Cytochrome C oxidase subunit I</fullName>
    </recommendedName>
</protein>
<dbReference type="EMBL" id="LPXN01000127">
    <property type="protein sequence ID" value="KZD05875.1"/>
    <property type="molecule type" value="Genomic_DNA"/>
</dbReference>
<organism evidence="2 3">
    <name type="scientific">Oceanibaculum pacificum</name>
    <dbReference type="NCBI Taxonomy" id="580166"/>
    <lineage>
        <taxon>Bacteria</taxon>
        <taxon>Pseudomonadati</taxon>
        <taxon>Pseudomonadota</taxon>
        <taxon>Alphaproteobacteria</taxon>
        <taxon>Rhodospirillales</taxon>
        <taxon>Oceanibaculaceae</taxon>
        <taxon>Oceanibaculum</taxon>
    </lineage>
</organism>
<evidence type="ECO:0000313" key="3">
    <source>
        <dbReference type="Proteomes" id="UP000076400"/>
    </source>
</evidence>
<feature type="transmembrane region" description="Helical" evidence="1">
    <location>
        <begin position="56"/>
        <end position="77"/>
    </location>
</feature>
<accession>A0A154VXB3</accession>
<keyword evidence="1" id="KW-0812">Transmembrane</keyword>
<feature type="transmembrane region" description="Helical" evidence="1">
    <location>
        <begin position="201"/>
        <end position="228"/>
    </location>
</feature>
<evidence type="ECO:0000256" key="1">
    <source>
        <dbReference type="SAM" id="Phobius"/>
    </source>
</evidence>
<feature type="transmembrane region" description="Helical" evidence="1">
    <location>
        <begin position="151"/>
        <end position="180"/>
    </location>
</feature>
<feature type="transmembrane region" description="Helical" evidence="1">
    <location>
        <begin position="104"/>
        <end position="131"/>
    </location>
</feature>
<reference evidence="2 3" key="1">
    <citation type="submission" date="2015-12" db="EMBL/GenBank/DDBJ databases">
        <title>Genome sequence of Oceanibaculum pacificum MCCC 1A02656.</title>
        <authorList>
            <person name="Lu L."/>
            <person name="Lai Q."/>
            <person name="Shao Z."/>
            <person name="Qian P."/>
        </authorList>
    </citation>
    <scope>NUCLEOTIDE SEQUENCE [LARGE SCALE GENOMIC DNA]</scope>
    <source>
        <strain evidence="2 3">MCCC 1A02656</strain>
    </source>
</reference>
<keyword evidence="3" id="KW-1185">Reference proteome</keyword>
<evidence type="ECO:0008006" key="4">
    <source>
        <dbReference type="Google" id="ProtNLM"/>
    </source>
</evidence>
<proteinExistence type="predicted"/>
<dbReference type="Proteomes" id="UP000076400">
    <property type="component" value="Unassembled WGS sequence"/>
</dbReference>
<comment type="caution">
    <text evidence="2">The sequence shown here is derived from an EMBL/GenBank/DDBJ whole genome shotgun (WGS) entry which is preliminary data.</text>
</comment>
<evidence type="ECO:0000313" key="2">
    <source>
        <dbReference type="EMBL" id="KZD05875.1"/>
    </source>
</evidence>
<dbReference type="InterPro" id="IPR018692">
    <property type="entry name" value="DUF2189"/>
</dbReference>
<sequence>MPIVIHRVSPDRPWAWLAAGWRDFRQAQTAALTYGAIVALLSLGLTLGLYQAQMGYLLLPLAAGFMLVGPILATGLYQISRLLDRGRIDSFSGSIDAWRQNPQILGMGVILMLLLLAWVRIAFLIFALFFGATPPSWGLLVTGTLLSADGIPFLIVGCLVGGALASLAFAISVVSIPMLLDRDVNAVTAILTSLAVVRENLLVMIGWGALITLFTAAGIALGFLGLMLTYPLLGFASWHAYRDLVTLEDD</sequence>
<gene>
    <name evidence="2" type="ORF">AUP43_02650</name>
</gene>
<name>A0A154VXB3_9PROT</name>
<dbReference type="STRING" id="580166.AUP43_02650"/>